<keyword evidence="2" id="KW-0808">Transferase</keyword>
<dbReference type="InterPro" id="IPR029044">
    <property type="entry name" value="Nucleotide-diphossugar_trans"/>
</dbReference>
<name>A0ABD4VWC2_BACFG</name>
<dbReference type="CDD" id="cd00761">
    <property type="entry name" value="Glyco_tranf_GTA_type"/>
    <property type="match status" value="1"/>
</dbReference>
<comment type="caution">
    <text evidence="4">The sequence shown here is derived from an EMBL/GenBank/DDBJ whole genome shotgun (WGS) entry which is preliminary data.</text>
</comment>
<dbReference type="Gene3D" id="3.90.550.10">
    <property type="entry name" value="Spore Coat Polysaccharide Biosynthesis Protein SpsA, Chain A"/>
    <property type="match status" value="1"/>
</dbReference>
<evidence type="ECO:0000313" key="4">
    <source>
        <dbReference type="EMBL" id="MCZ2655659.1"/>
    </source>
</evidence>
<gene>
    <name evidence="4" type="ORF">O1422_15955</name>
</gene>
<evidence type="ECO:0000256" key="2">
    <source>
        <dbReference type="ARBA" id="ARBA00022679"/>
    </source>
</evidence>
<dbReference type="Proteomes" id="UP001075704">
    <property type="component" value="Unassembled WGS sequence"/>
</dbReference>
<dbReference type="EMBL" id="JAPUAC010000013">
    <property type="protein sequence ID" value="MCZ2655659.1"/>
    <property type="molecule type" value="Genomic_DNA"/>
</dbReference>
<dbReference type="PANTHER" id="PTHR22916">
    <property type="entry name" value="GLYCOSYLTRANSFERASE"/>
    <property type="match status" value="1"/>
</dbReference>
<dbReference type="InterPro" id="IPR001173">
    <property type="entry name" value="Glyco_trans_2-like"/>
</dbReference>
<evidence type="ECO:0000259" key="3">
    <source>
        <dbReference type="Pfam" id="PF00535"/>
    </source>
</evidence>
<dbReference type="AlphaFoldDB" id="A0ABD4VWC2"/>
<dbReference type="Pfam" id="PF00535">
    <property type="entry name" value="Glycos_transf_2"/>
    <property type="match status" value="1"/>
</dbReference>
<keyword evidence="1" id="KW-0328">Glycosyltransferase</keyword>
<protein>
    <submittedName>
        <fullName evidence="4">Glycosyltransferase family 2 protein</fullName>
    </submittedName>
</protein>
<reference evidence="4" key="1">
    <citation type="submission" date="2022-12" db="EMBL/GenBank/DDBJ databases">
        <title>Development of a Multilocus Sequence Typing Scheme for Bacteroides fragilis Based on Whole Genome Sequencing Data and Clinical Application.</title>
        <authorList>
            <person name="Nielsen F.D."/>
            <person name="Justesen U.S."/>
        </authorList>
    </citation>
    <scope>NUCLEOTIDE SEQUENCE</scope>
    <source>
        <strain evidence="4">BF_BC_ODE_DK_2015_2</strain>
    </source>
</reference>
<dbReference type="PANTHER" id="PTHR22916:SF51">
    <property type="entry name" value="GLYCOSYLTRANSFERASE EPSH-RELATED"/>
    <property type="match status" value="1"/>
</dbReference>
<evidence type="ECO:0000313" key="5">
    <source>
        <dbReference type="Proteomes" id="UP001075704"/>
    </source>
</evidence>
<dbReference type="GO" id="GO:0016758">
    <property type="term" value="F:hexosyltransferase activity"/>
    <property type="evidence" value="ECO:0007669"/>
    <property type="project" value="UniProtKB-ARBA"/>
</dbReference>
<proteinExistence type="predicted"/>
<organism evidence="4 5">
    <name type="scientific">Bacteroides fragilis</name>
    <dbReference type="NCBI Taxonomy" id="817"/>
    <lineage>
        <taxon>Bacteria</taxon>
        <taxon>Pseudomonadati</taxon>
        <taxon>Bacteroidota</taxon>
        <taxon>Bacteroidia</taxon>
        <taxon>Bacteroidales</taxon>
        <taxon>Bacteroidaceae</taxon>
        <taxon>Bacteroides</taxon>
    </lineage>
</organism>
<accession>A0ABD4VWC2</accession>
<dbReference type="SUPFAM" id="SSF53448">
    <property type="entry name" value="Nucleotide-diphospho-sugar transferases"/>
    <property type="match status" value="1"/>
</dbReference>
<sequence length="315" mass="36328">MISIIVPVYNAASTLPHCIQSLLTQSYPDFEILLIDDGSNDESSRLCDTYASQDSRVRTFHKVNGGVSSARNLGLNKACGDYITFCDADDSFKPNALTYFHNIITRYNPDIIRTGYEEIFSSGKSRQIQTDSLHLVTDKEQMFVITEKYCYWGFLWNSCIKSNLAKSHLLDESISWCEDHIYSTECMAGANLTIISPEITYNYQSNDIQALGNGSNLSHTIMDYKKIIKIAEKERNAKLKLHKNSDEAIKYINTAWSSKMWTALYFSFYSPDLFAPWRITKKYLNSNYKILYSTWKIYIKNRCKKYIGNILSIRY</sequence>
<dbReference type="RefSeq" id="WP_052510132.1">
    <property type="nucleotide sequence ID" value="NZ_CAEUHN010000012.1"/>
</dbReference>
<feature type="domain" description="Glycosyltransferase 2-like" evidence="3">
    <location>
        <begin position="3"/>
        <end position="131"/>
    </location>
</feature>
<evidence type="ECO:0000256" key="1">
    <source>
        <dbReference type="ARBA" id="ARBA00022676"/>
    </source>
</evidence>